<name>A0A8T2RJS6_CERRI</name>
<feature type="repeat" description="PPR" evidence="2">
    <location>
        <begin position="350"/>
        <end position="384"/>
    </location>
</feature>
<sequence>MVFLSDVLYSVCILCGNNGGSGFRIRPVRGFRSAFSRRFNGLRPSVKSPSFNFVSGARRSLSRSIADCSVLSFPTEPCLRDSLFTFNSFIQNCCKTKCLTDAHLIYAHILSHGFEPDVFLGTSLVNMYIQCGCIEAARRVFYKLPNRDALTWNMMIFAYAKDDSAEEAINIFDHMQGTGIELNEFTYVGVFTAASNLLYVEKGYEVHSYVVKIGAYMNLYMYNALMDLYINCRRFADACHVFKTMDAHDEVSWNTLITGAARFLSGEQAFSFYRQMVTEGIHPNEITFLSLINACASIGDFELGKKTHIELNLSKINHSRPMKNTLIDMYTKCGSMKHAWHIFYSMSVKDEVAWNAILGGCARNGNSDMVILCFCRMTEEALCPNEVTFLSVLHACASKVDLKQVRQLHACMERSWVMSNMDISSRLLDTYAKCLCLDDAREIFEQSFKKNVVLWTAMIAACGRHGNMDEALALFCQMEQRGLKSNEVTFVSIVDACTSFRCLENGYLVHFYILEKGFEPNIPLENALIKFYSKLGCLADACILFDGMKQRDVVSYTILIAGFAENELYEKALKVFGRLVIDGVKPDLVTFTTVNHACANIAALEQGRVLHFYLTYITVSVDATVVSSVIDLYAKCGSLDDAHYIINTCADKDIISWNTLVSGCSQHGQVIDLPQLVNCMEKNGVRLNELTSLSLLSAYGRSGLVPQGICLFNYLAGNLTASLFVEHTACMVDLLGRAGCLDELMYLVQMMPFQPTATVWGALLGACKLHGLLELAEYASWEIIQLEPQNMAVFVVLSNMYATP</sequence>
<evidence type="ECO:0000256" key="1">
    <source>
        <dbReference type="ARBA" id="ARBA00022737"/>
    </source>
</evidence>
<accession>A0A8T2RJS6</accession>
<keyword evidence="1" id="KW-0677">Repeat</keyword>
<dbReference type="NCBIfam" id="TIGR00756">
    <property type="entry name" value="PPR"/>
    <property type="match status" value="7"/>
</dbReference>
<dbReference type="GO" id="GO:0048731">
    <property type="term" value="P:system development"/>
    <property type="evidence" value="ECO:0007669"/>
    <property type="project" value="UniProtKB-ARBA"/>
</dbReference>
<proteinExistence type="predicted"/>
<feature type="repeat" description="PPR" evidence="2">
    <location>
        <begin position="148"/>
        <end position="182"/>
    </location>
</feature>
<dbReference type="Pfam" id="PF13041">
    <property type="entry name" value="PPR_2"/>
    <property type="match status" value="5"/>
</dbReference>
<evidence type="ECO:0000256" key="2">
    <source>
        <dbReference type="PROSITE-ProRule" id="PRU00708"/>
    </source>
</evidence>
<dbReference type="GO" id="GO:0009451">
    <property type="term" value="P:RNA modification"/>
    <property type="evidence" value="ECO:0007669"/>
    <property type="project" value="InterPro"/>
</dbReference>
<dbReference type="PROSITE" id="PS51375">
    <property type="entry name" value="PPR"/>
    <property type="match status" value="7"/>
</dbReference>
<dbReference type="FunFam" id="1.25.40.10:FF:000196">
    <property type="entry name" value="Pentatricopeptide repeat-containing protein At4g14850"/>
    <property type="match status" value="1"/>
</dbReference>
<reference evidence="3" key="1">
    <citation type="submission" date="2021-08" db="EMBL/GenBank/DDBJ databases">
        <title>WGS assembly of Ceratopteris richardii.</title>
        <authorList>
            <person name="Marchant D.B."/>
            <person name="Chen G."/>
            <person name="Jenkins J."/>
            <person name="Shu S."/>
            <person name="Leebens-Mack J."/>
            <person name="Grimwood J."/>
            <person name="Schmutz J."/>
            <person name="Soltis P."/>
            <person name="Soltis D."/>
            <person name="Chen Z.-H."/>
        </authorList>
    </citation>
    <scope>NUCLEOTIDE SEQUENCE</scope>
    <source>
        <strain evidence="3">Whitten #5841</strain>
        <tissue evidence="3">Leaf</tissue>
    </source>
</reference>
<organism evidence="3 4">
    <name type="scientific">Ceratopteris richardii</name>
    <name type="common">Triangle waterfern</name>
    <dbReference type="NCBI Taxonomy" id="49495"/>
    <lineage>
        <taxon>Eukaryota</taxon>
        <taxon>Viridiplantae</taxon>
        <taxon>Streptophyta</taxon>
        <taxon>Embryophyta</taxon>
        <taxon>Tracheophyta</taxon>
        <taxon>Polypodiopsida</taxon>
        <taxon>Polypodiidae</taxon>
        <taxon>Polypodiales</taxon>
        <taxon>Pteridineae</taxon>
        <taxon>Pteridaceae</taxon>
        <taxon>Parkerioideae</taxon>
        <taxon>Ceratopteris</taxon>
    </lineage>
</organism>
<gene>
    <name evidence="3" type="ORF">KP509_26G013000</name>
</gene>
<feature type="repeat" description="PPR" evidence="2">
    <location>
        <begin position="82"/>
        <end position="116"/>
    </location>
</feature>
<feature type="repeat" description="PPR" evidence="2">
    <location>
        <begin position="653"/>
        <end position="687"/>
    </location>
</feature>
<dbReference type="GO" id="GO:0003723">
    <property type="term" value="F:RNA binding"/>
    <property type="evidence" value="ECO:0007669"/>
    <property type="project" value="InterPro"/>
</dbReference>
<feature type="repeat" description="PPR" evidence="2">
    <location>
        <begin position="249"/>
        <end position="283"/>
    </location>
</feature>
<dbReference type="FunFam" id="1.25.40.10:FF:000073">
    <property type="entry name" value="Pentatricopeptide repeat-containing protein chloroplastic"/>
    <property type="match status" value="1"/>
</dbReference>
<dbReference type="InterPro" id="IPR046960">
    <property type="entry name" value="PPR_At4g14850-like_plant"/>
</dbReference>
<dbReference type="OrthoDB" id="509099at2759"/>
<dbReference type="Pfam" id="PF01535">
    <property type="entry name" value="PPR"/>
    <property type="match status" value="4"/>
</dbReference>
<evidence type="ECO:0008006" key="5">
    <source>
        <dbReference type="Google" id="ProtNLM"/>
    </source>
</evidence>
<feature type="repeat" description="PPR" evidence="2">
    <location>
        <begin position="552"/>
        <end position="586"/>
    </location>
</feature>
<dbReference type="InterPro" id="IPR002885">
    <property type="entry name" value="PPR_rpt"/>
</dbReference>
<dbReference type="Proteomes" id="UP000825935">
    <property type="component" value="Chromosome 26"/>
</dbReference>
<evidence type="ECO:0000313" key="4">
    <source>
        <dbReference type="Proteomes" id="UP000825935"/>
    </source>
</evidence>
<dbReference type="InterPro" id="IPR011990">
    <property type="entry name" value="TPR-like_helical_dom_sf"/>
</dbReference>
<keyword evidence="4" id="KW-1185">Reference proteome</keyword>
<evidence type="ECO:0000313" key="3">
    <source>
        <dbReference type="EMBL" id="KAH7296200.1"/>
    </source>
</evidence>
<comment type="caution">
    <text evidence="3">The sequence shown here is derived from an EMBL/GenBank/DDBJ whole genome shotgun (WGS) entry which is preliminary data.</text>
</comment>
<dbReference type="Gene3D" id="1.25.40.10">
    <property type="entry name" value="Tetratricopeptide repeat domain"/>
    <property type="match status" value="5"/>
</dbReference>
<dbReference type="EMBL" id="CM035431">
    <property type="protein sequence ID" value="KAH7296200.1"/>
    <property type="molecule type" value="Genomic_DNA"/>
</dbReference>
<feature type="repeat" description="PPR" evidence="2">
    <location>
        <begin position="451"/>
        <end position="485"/>
    </location>
</feature>
<dbReference type="AlphaFoldDB" id="A0A8T2RJS6"/>
<dbReference type="PANTHER" id="PTHR47926">
    <property type="entry name" value="PENTATRICOPEPTIDE REPEAT-CONTAINING PROTEIN"/>
    <property type="match status" value="1"/>
</dbReference>
<protein>
    <recommendedName>
        <fullName evidence="5">Pentatricopeptide repeat-containing protein</fullName>
    </recommendedName>
</protein>
<dbReference type="FunFam" id="1.25.40.10:FF:000158">
    <property type="entry name" value="pentatricopeptide repeat-containing protein At2g33680"/>
    <property type="match status" value="1"/>
</dbReference>